<keyword evidence="5 8" id="KW-1133">Transmembrane helix</keyword>
<dbReference type="Gene3D" id="3.40.50.300">
    <property type="entry name" value="P-loop containing nucleotide triphosphate hydrolases"/>
    <property type="match status" value="1"/>
</dbReference>
<dbReference type="EMBL" id="FUYM01000004">
    <property type="protein sequence ID" value="SKB61501.1"/>
    <property type="molecule type" value="Genomic_DNA"/>
</dbReference>
<dbReference type="NCBIfam" id="NF010450">
    <property type="entry name" value="PRK13876.1"/>
    <property type="match status" value="1"/>
</dbReference>
<evidence type="ECO:0000256" key="5">
    <source>
        <dbReference type="ARBA" id="ARBA00022989"/>
    </source>
</evidence>
<evidence type="ECO:0000256" key="6">
    <source>
        <dbReference type="ARBA" id="ARBA00023136"/>
    </source>
</evidence>
<dbReference type="InterPro" id="IPR027417">
    <property type="entry name" value="P-loop_NTPase"/>
</dbReference>
<dbReference type="SUPFAM" id="SSF52540">
    <property type="entry name" value="P-loop containing nucleoside triphosphate hydrolases"/>
    <property type="match status" value="1"/>
</dbReference>
<dbReference type="Pfam" id="PF02534">
    <property type="entry name" value="T4SS-DNA_transf"/>
    <property type="match status" value="1"/>
</dbReference>
<dbReference type="GO" id="GO:0005886">
    <property type="term" value="C:plasma membrane"/>
    <property type="evidence" value="ECO:0007669"/>
    <property type="project" value="UniProtKB-SubCell"/>
</dbReference>
<keyword evidence="4 8" id="KW-0812">Transmembrane</keyword>
<evidence type="ECO:0000256" key="2">
    <source>
        <dbReference type="ARBA" id="ARBA00008806"/>
    </source>
</evidence>
<evidence type="ECO:0000313" key="9">
    <source>
        <dbReference type="EMBL" id="SKB61501.1"/>
    </source>
</evidence>
<evidence type="ECO:0000313" key="10">
    <source>
        <dbReference type="Proteomes" id="UP000189818"/>
    </source>
</evidence>
<accession>A0A1T5CQ78</accession>
<dbReference type="CDD" id="cd01127">
    <property type="entry name" value="TrwB_TraG_TraD_VirD4"/>
    <property type="match status" value="1"/>
</dbReference>
<dbReference type="AlphaFoldDB" id="A0A1T5CQ78"/>
<keyword evidence="3" id="KW-1003">Cell membrane</keyword>
<keyword evidence="6 8" id="KW-0472">Membrane</keyword>
<dbReference type="OrthoDB" id="9759295at2"/>
<name>A0A1T5CQ78_9SPHN</name>
<proteinExistence type="inferred from homology"/>
<comment type="subcellular location">
    <subcellularLocation>
        <location evidence="1">Cell membrane</location>
        <topology evidence="1">Multi-pass membrane protein</topology>
    </subcellularLocation>
</comment>
<feature type="region of interest" description="Disordered" evidence="7">
    <location>
        <begin position="583"/>
        <end position="625"/>
    </location>
</feature>
<protein>
    <submittedName>
        <fullName evidence="9">Type IV secretion system protein VirD4</fullName>
    </submittedName>
</protein>
<dbReference type="InterPro" id="IPR051539">
    <property type="entry name" value="T4SS-coupling_protein"/>
</dbReference>
<evidence type="ECO:0000256" key="1">
    <source>
        <dbReference type="ARBA" id="ARBA00004651"/>
    </source>
</evidence>
<dbReference type="RefSeq" id="WP_079648111.1">
    <property type="nucleotide sequence ID" value="NZ_FUYM01000004.1"/>
</dbReference>
<evidence type="ECO:0000256" key="4">
    <source>
        <dbReference type="ARBA" id="ARBA00022692"/>
    </source>
</evidence>
<evidence type="ECO:0000256" key="3">
    <source>
        <dbReference type="ARBA" id="ARBA00022475"/>
    </source>
</evidence>
<comment type="similarity">
    <text evidence="2">Belongs to the VirD4/TraG family.</text>
</comment>
<dbReference type="PANTHER" id="PTHR37937:SF1">
    <property type="entry name" value="CONJUGATIVE TRANSFER: DNA TRANSPORT"/>
    <property type="match status" value="1"/>
</dbReference>
<dbReference type="STRING" id="439228.SAMN06295920_104209"/>
<feature type="transmembrane region" description="Helical" evidence="8">
    <location>
        <begin position="46"/>
        <end position="64"/>
    </location>
</feature>
<evidence type="ECO:0000256" key="8">
    <source>
        <dbReference type="SAM" id="Phobius"/>
    </source>
</evidence>
<organism evidence="9 10">
    <name type="scientific">Rhizorhabdus histidinilytica</name>
    <dbReference type="NCBI Taxonomy" id="439228"/>
    <lineage>
        <taxon>Bacteria</taxon>
        <taxon>Pseudomonadati</taxon>
        <taxon>Pseudomonadota</taxon>
        <taxon>Alphaproteobacteria</taxon>
        <taxon>Sphingomonadales</taxon>
        <taxon>Sphingomonadaceae</taxon>
        <taxon>Rhizorhabdus</taxon>
    </lineage>
</organism>
<sequence length="663" mass="72984">MSGTRVLWGQVAIVLSIVLTAIWCATEWTAWRLGFQAQLGQPWFEVAGWPVYYPPLFFWWWYCYDAYAPRIFIEGAYIAASGGFISIAVAITLSVLRARNEKNVVTYGSARWAEPEEIRAAGLLGADGVILGRYDRDYLRHDGPEHVLCFAPTRSGKGVGLVVPTLLTWPGSAIIHDIKGENWGLTAGFRSRHGRVLLFDPTDPASSAYNPLLEVRRGDREVRDVQNIADILVDPEGALEKRNHWEKTSHSLLVGAILHVLYAEPDKTLAGVANFLSDPRRPIEATLRAMMNTRHLGEAGVHPVIASSARELLNKSDNERSGVLSTAMSFLGLYRDPVVAKVTARSDWRIADLVAGDRPVSLYLVVPPSDINRTKPLIRLLLNQVGRRLTEDLKTSVNRRRLLLMLDEFPALGRLDFFESALAFMAGYGIKSFLIAQSLNQIEKAYGANNSVLDNCHVRVAFATNDERTAKRVSDALGTATEMRDSTNYAGHRLSPWLGHLMVSRQETARPLLTPGEVMQLPPADELLLVAGVPPVRAKKARYYEDARFCERILPPPKPAGAKGLAKPPANDWSALAIPAASAGATPESETGMTADPANGGIRREPELPEHEEIAPPEQPALGEFDLLDDEPDLDAAKARRLRLQARSVARQAAMDPTDGVEL</sequence>
<feature type="transmembrane region" description="Helical" evidence="8">
    <location>
        <begin position="7"/>
        <end position="26"/>
    </location>
</feature>
<dbReference type="InterPro" id="IPR003688">
    <property type="entry name" value="TraG/VirD4"/>
</dbReference>
<feature type="compositionally biased region" description="Basic and acidic residues" evidence="7">
    <location>
        <begin position="602"/>
        <end position="614"/>
    </location>
</feature>
<reference evidence="10" key="1">
    <citation type="submission" date="2017-02" db="EMBL/GenBank/DDBJ databases">
        <authorList>
            <person name="Varghese N."/>
            <person name="Submissions S."/>
        </authorList>
    </citation>
    <scope>NUCLEOTIDE SEQUENCE [LARGE SCALE GENOMIC DNA]</scope>
    <source>
        <strain evidence="10">UM2</strain>
    </source>
</reference>
<evidence type="ECO:0000256" key="7">
    <source>
        <dbReference type="SAM" id="MobiDB-lite"/>
    </source>
</evidence>
<feature type="transmembrane region" description="Helical" evidence="8">
    <location>
        <begin position="76"/>
        <end position="96"/>
    </location>
</feature>
<gene>
    <name evidence="9" type="ORF">SAMN06295920_104209</name>
</gene>
<dbReference type="PANTHER" id="PTHR37937">
    <property type="entry name" value="CONJUGATIVE TRANSFER: DNA TRANSPORT"/>
    <property type="match status" value="1"/>
</dbReference>
<keyword evidence="10" id="KW-1185">Reference proteome</keyword>
<dbReference type="Proteomes" id="UP000189818">
    <property type="component" value="Unassembled WGS sequence"/>
</dbReference>